<dbReference type="EMBL" id="JANBUO010000040">
    <property type="protein sequence ID" value="KAJ2808557.1"/>
    <property type="molecule type" value="Genomic_DNA"/>
</dbReference>
<sequence>MTAVLTFIAFVAGAPTPQGALEGLVDGLAPVTWGVGHLVSSLIGANRNGSTRNGAGGRGSLEQKNSDAISNMFILHGPIGGYNGQHRSQFDGVDGRAGSLSDGSINDNRGFGGNDFVDERF</sequence>
<comment type="caution">
    <text evidence="2">The sequence shown here is derived from an EMBL/GenBank/DDBJ whole genome shotgun (WGS) entry which is preliminary data.</text>
</comment>
<feature type="region of interest" description="Disordered" evidence="1">
    <location>
        <begin position="85"/>
        <end position="111"/>
    </location>
</feature>
<dbReference type="Proteomes" id="UP001140094">
    <property type="component" value="Unassembled WGS sequence"/>
</dbReference>
<evidence type="ECO:0000256" key="1">
    <source>
        <dbReference type="SAM" id="MobiDB-lite"/>
    </source>
</evidence>
<gene>
    <name evidence="2" type="ORF">H4R20_000817</name>
</gene>
<name>A0A9W8LVH8_9FUNG</name>
<evidence type="ECO:0000313" key="3">
    <source>
        <dbReference type="Proteomes" id="UP001140094"/>
    </source>
</evidence>
<protein>
    <submittedName>
        <fullName evidence="2">Uncharacterized protein</fullName>
    </submittedName>
</protein>
<dbReference type="AlphaFoldDB" id="A0A9W8LVH8"/>
<proteinExistence type="predicted"/>
<reference evidence="2" key="1">
    <citation type="submission" date="2022-07" db="EMBL/GenBank/DDBJ databases">
        <title>Phylogenomic reconstructions and comparative analyses of Kickxellomycotina fungi.</title>
        <authorList>
            <person name="Reynolds N.K."/>
            <person name="Stajich J.E."/>
            <person name="Barry K."/>
            <person name="Grigoriev I.V."/>
            <person name="Crous P."/>
            <person name="Smith M.E."/>
        </authorList>
    </citation>
    <scope>NUCLEOTIDE SEQUENCE</scope>
    <source>
        <strain evidence="2">NRRL 1565</strain>
    </source>
</reference>
<evidence type="ECO:0000313" key="2">
    <source>
        <dbReference type="EMBL" id="KAJ2808557.1"/>
    </source>
</evidence>
<organism evidence="2 3">
    <name type="scientific">Coemansia guatemalensis</name>
    <dbReference type="NCBI Taxonomy" id="2761395"/>
    <lineage>
        <taxon>Eukaryota</taxon>
        <taxon>Fungi</taxon>
        <taxon>Fungi incertae sedis</taxon>
        <taxon>Zoopagomycota</taxon>
        <taxon>Kickxellomycotina</taxon>
        <taxon>Kickxellomycetes</taxon>
        <taxon>Kickxellales</taxon>
        <taxon>Kickxellaceae</taxon>
        <taxon>Coemansia</taxon>
    </lineage>
</organism>
<accession>A0A9W8LVH8</accession>
<dbReference type="OrthoDB" id="10407924at2759"/>
<keyword evidence="3" id="KW-1185">Reference proteome</keyword>